<organism evidence="2 3">
    <name type="scientific">Prosthecochloris vibrioformis</name>
    <name type="common">Chlorobium vibrioforme</name>
    <dbReference type="NCBI Taxonomy" id="1098"/>
    <lineage>
        <taxon>Bacteria</taxon>
        <taxon>Pseudomonadati</taxon>
        <taxon>Chlorobiota</taxon>
        <taxon>Chlorobiia</taxon>
        <taxon>Chlorobiales</taxon>
        <taxon>Chlorobiaceae</taxon>
        <taxon>Prosthecochloris</taxon>
    </lineage>
</organism>
<dbReference type="Proteomes" id="UP000309544">
    <property type="component" value="Unassembled WGS sequence"/>
</dbReference>
<dbReference type="PANTHER" id="PTHR30024">
    <property type="entry name" value="ALIPHATIC SULFONATES-BINDING PROTEIN-RELATED"/>
    <property type="match status" value="1"/>
</dbReference>
<dbReference type="Gene3D" id="3.40.190.10">
    <property type="entry name" value="Periplasmic binding protein-like II"/>
    <property type="match status" value="1"/>
</dbReference>
<dbReference type="AlphaFoldDB" id="A0A5C4RYE8"/>
<feature type="chain" id="PRO_5023021920" evidence="1">
    <location>
        <begin position="32"/>
        <end position="343"/>
    </location>
</feature>
<comment type="caution">
    <text evidence="2">The sequence shown here is derived from an EMBL/GenBank/DDBJ whole genome shotgun (WGS) entry which is preliminary data.</text>
</comment>
<feature type="signal peptide" evidence="1">
    <location>
        <begin position="1"/>
        <end position="31"/>
    </location>
</feature>
<name>A0A5C4RYE8_PROVB</name>
<dbReference type="RefSeq" id="WP_139626792.1">
    <property type="nucleotide sequence ID" value="NZ_VDCI01000008.1"/>
</dbReference>
<dbReference type="EMBL" id="VDCI01000008">
    <property type="protein sequence ID" value="TNJ36140.1"/>
    <property type="molecule type" value="Genomic_DNA"/>
</dbReference>
<keyword evidence="1" id="KW-0732">Signal</keyword>
<evidence type="ECO:0000313" key="3">
    <source>
        <dbReference type="Proteomes" id="UP000309544"/>
    </source>
</evidence>
<protein>
    <submittedName>
        <fullName evidence="2">ABC transporter substrate-binding protein</fullName>
    </submittedName>
</protein>
<keyword evidence="3" id="KW-1185">Reference proteome</keyword>
<dbReference type="SUPFAM" id="SSF53850">
    <property type="entry name" value="Periplasmic binding protein-like II"/>
    <property type="match status" value="1"/>
</dbReference>
<sequence length="343" mass="37079">MRKKLPVSVLLRGMFLCVAALLLAAPGNMIAQSHEGQPEKVTFQVITPPDPNFIPMSVLTAKAAEFMPGVGVEMVMAPSGDPSAMRAMLYSKSADFALFSVLGGSRFYAAGLTDLSLVGVHVWKGVHLVARESVTDVRQLDGERVIAVPAIMTPSHMVSTFALQKMGVRPDYVSGGGGPVLMAQLSRPENAPMAFVAPEPMVSIILNRQESEGWPVRYRVLMDSQAAASPETGETPLGGLWVVNSERVGSRSEAARGFVEGFRKAIAYVNDPANREEVSVIVSQAMKDVYRQGAPVDVYKAMLQSGRLRIDFRGADVTGDVIVSELKKIYDVTIDRNLLNPVF</sequence>
<evidence type="ECO:0000313" key="2">
    <source>
        <dbReference type="EMBL" id="TNJ36140.1"/>
    </source>
</evidence>
<reference evidence="2 3" key="1">
    <citation type="submission" date="2019-05" db="EMBL/GenBank/DDBJ databases">
        <title>Draft Whole-Genome sequence of the green sulfur bacterium Prosthecochloris vibrioformis DSM 260.</title>
        <authorList>
            <person name="Meyer T.E."/>
            <person name="Kyndt J.A."/>
        </authorList>
    </citation>
    <scope>NUCLEOTIDE SEQUENCE [LARGE SCALE GENOMIC DNA]</scope>
    <source>
        <strain evidence="2 3">DSM 260</strain>
    </source>
</reference>
<gene>
    <name evidence="2" type="ORF">FGF68_08900</name>
</gene>
<accession>A0A5C4RYE8</accession>
<proteinExistence type="predicted"/>
<evidence type="ECO:0000256" key="1">
    <source>
        <dbReference type="SAM" id="SignalP"/>
    </source>
</evidence>